<proteinExistence type="predicted"/>
<evidence type="ECO:0000313" key="1">
    <source>
        <dbReference type="EMBL" id="GAA2216014.1"/>
    </source>
</evidence>
<reference evidence="1 2" key="1">
    <citation type="journal article" date="2019" name="Int. J. Syst. Evol. Microbiol.">
        <title>The Global Catalogue of Microorganisms (GCM) 10K type strain sequencing project: providing services to taxonomists for standard genome sequencing and annotation.</title>
        <authorList>
            <consortium name="The Broad Institute Genomics Platform"/>
            <consortium name="The Broad Institute Genome Sequencing Center for Infectious Disease"/>
            <person name="Wu L."/>
            <person name="Ma J."/>
        </authorList>
    </citation>
    <scope>NUCLEOTIDE SEQUENCE [LARGE SCALE GENOMIC DNA]</scope>
    <source>
        <strain evidence="1 2">JCM 16114</strain>
    </source>
</reference>
<gene>
    <name evidence="1" type="ORF">GCM10009850_114830</name>
</gene>
<dbReference type="Proteomes" id="UP001499843">
    <property type="component" value="Unassembled WGS sequence"/>
</dbReference>
<accession>A0ABN3D374</accession>
<comment type="caution">
    <text evidence="1">The sequence shown here is derived from an EMBL/GenBank/DDBJ whole genome shotgun (WGS) entry which is preliminary data.</text>
</comment>
<evidence type="ECO:0000313" key="2">
    <source>
        <dbReference type="Proteomes" id="UP001499843"/>
    </source>
</evidence>
<organism evidence="1 2">
    <name type="scientific">Nonomuraea monospora</name>
    <dbReference type="NCBI Taxonomy" id="568818"/>
    <lineage>
        <taxon>Bacteria</taxon>
        <taxon>Bacillati</taxon>
        <taxon>Actinomycetota</taxon>
        <taxon>Actinomycetes</taxon>
        <taxon>Streptosporangiales</taxon>
        <taxon>Streptosporangiaceae</taxon>
        <taxon>Nonomuraea</taxon>
    </lineage>
</organism>
<protein>
    <submittedName>
        <fullName evidence="1">Uncharacterized protein</fullName>
    </submittedName>
</protein>
<name>A0ABN3D374_9ACTN</name>
<sequence>MTLSLAAAWAEALAGRLSTGCSLGAGFPDSRLNAPAAGCEKRRHIRRLQALGYSVTVEPAT</sequence>
<keyword evidence="2" id="KW-1185">Reference proteome</keyword>
<dbReference type="EMBL" id="BAAAQX010000059">
    <property type="protein sequence ID" value="GAA2216014.1"/>
    <property type="molecule type" value="Genomic_DNA"/>
</dbReference>